<dbReference type="OrthoDB" id="2131567at2759"/>
<evidence type="ECO:0000256" key="1">
    <source>
        <dbReference type="ARBA" id="ARBA00023157"/>
    </source>
</evidence>
<feature type="non-terminal residue" evidence="6">
    <location>
        <position position="548"/>
    </location>
</feature>
<feature type="binding site" evidence="2">
    <location>
        <position position="198"/>
    </location>
    <ligand>
        <name>Zn(2+)</name>
        <dbReference type="ChEBI" id="CHEBI:29105"/>
        <note>catalytic</note>
    </ligand>
</feature>
<evidence type="ECO:0000259" key="4">
    <source>
        <dbReference type="PROSITE" id="PS50214"/>
    </source>
</evidence>
<dbReference type="GO" id="GO:0005886">
    <property type="term" value="C:plasma membrane"/>
    <property type="evidence" value="ECO:0007669"/>
    <property type="project" value="TreeGrafter"/>
</dbReference>
<evidence type="ECO:0000256" key="3">
    <source>
        <dbReference type="SAM" id="MobiDB-lite"/>
    </source>
</evidence>
<feature type="domain" description="Peptidase M12B" evidence="5">
    <location>
        <begin position="27"/>
        <end position="266"/>
    </location>
</feature>
<dbReference type="Gene3D" id="3.40.390.10">
    <property type="entry name" value="Collagenase (Catalytic Domain)"/>
    <property type="match status" value="1"/>
</dbReference>
<dbReference type="PANTHER" id="PTHR45702:SF6">
    <property type="entry name" value="DISINTEGRIN AND METALLOPROTEINASE DOMAIN-CONTAINING PROTEIN 17"/>
    <property type="match status" value="1"/>
</dbReference>
<dbReference type="GO" id="GO:0007219">
    <property type="term" value="P:Notch signaling pathway"/>
    <property type="evidence" value="ECO:0007669"/>
    <property type="project" value="TreeGrafter"/>
</dbReference>
<keyword evidence="2" id="KW-0862">Zinc</keyword>
<dbReference type="InterPro" id="IPR051489">
    <property type="entry name" value="ADAM_Metalloproteinase"/>
</dbReference>
<dbReference type="InterPro" id="IPR001762">
    <property type="entry name" value="Disintegrin_dom"/>
</dbReference>
<comment type="caution">
    <text evidence="2">Lacks conserved residue(s) required for the propagation of feature annotation.</text>
</comment>
<keyword evidence="7" id="KW-1185">Reference proteome</keyword>
<feature type="binding site" evidence="2">
    <location>
        <position position="202"/>
    </location>
    <ligand>
        <name>Zn(2+)</name>
        <dbReference type="ChEBI" id="CHEBI:29105"/>
        <note>catalytic</note>
    </ligand>
</feature>
<feature type="domain" description="Disintegrin" evidence="4">
    <location>
        <begin position="270"/>
        <end position="358"/>
    </location>
</feature>
<dbReference type="SUPFAM" id="SSF55486">
    <property type="entry name" value="Metalloproteases ('zincins'), catalytic domain"/>
    <property type="match status" value="1"/>
</dbReference>
<proteinExistence type="predicted"/>
<dbReference type="Proteomes" id="UP000728185">
    <property type="component" value="Unassembled WGS sequence"/>
</dbReference>
<dbReference type="EMBL" id="LUCM01001261">
    <property type="protein sequence ID" value="KAA0199190.1"/>
    <property type="molecule type" value="Genomic_DNA"/>
</dbReference>
<comment type="caution">
    <text evidence="6">The sequence shown here is derived from an EMBL/GenBank/DDBJ whole genome shotgun (WGS) entry which is preliminary data.</text>
</comment>
<evidence type="ECO:0000259" key="5">
    <source>
        <dbReference type="PROSITE" id="PS50215"/>
    </source>
</evidence>
<feature type="active site" evidence="2">
    <location>
        <position position="199"/>
    </location>
</feature>
<dbReference type="GO" id="GO:0006509">
    <property type="term" value="P:membrane protein ectodomain proteolysis"/>
    <property type="evidence" value="ECO:0007669"/>
    <property type="project" value="TreeGrafter"/>
</dbReference>
<dbReference type="Pfam" id="PF13574">
    <property type="entry name" value="Reprolysin_2"/>
    <property type="match status" value="1"/>
</dbReference>
<keyword evidence="1" id="KW-1015">Disulfide bond</keyword>
<evidence type="ECO:0000313" key="7">
    <source>
        <dbReference type="Proteomes" id="UP000728185"/>
    </source>
</evidence>
<dbReference type="Gene3D" id="4.10.70.10">
    <property type="entry name" value="Disintegrin domain"/>
    <property type="match status" value="1"/>
</dbReference>
<reference evidence="6" key="1">
    <citation type="submission" date="2019-05" db="EMBL/GenBank/DDBJ databases">
        <title>Annotation for the trematode Fasciolopsis buski.</title>
        <authorList>
            <person name="Choi Y.-J."/>
        </authorList>
    </citation>
    <scope>NUCLEOTIDE SEQUENCE</scope>
    <source>
        <strain evidence="6">HT</strain>
        <tissue evidence="6">Whole worm</tissue>
    </source>
</reference>
<sequence>QENEQWTNRASHPLPRTKRTVGSSDNKLCSLTFVADYMFFKNVGDRSEHKTTRIIITLFHRLNALYQSAKFLLDETVEEAGYGFLLADIIIHNSWTKKLGHYNAPSDVGGKVWTAVSLSNAFNRADLKDTCLAHLLTYRPFMGILGRAWTAAPGFGGICSPKVRQNDEEFLANTGWTTYVDHSGRRLLNAMAELITAHELGHNWGAAHDPDTDECSPSASSRGKYLMYAHSVGGFAENNYKFSPCSLRTIGATLAIRAPLCFVGSSEATIGRCGNRRLDPGEECDAGGALNNGCCTPNCKLRPGARCSPWNHDCCTSDCQISTSSSVCSESHTGNPCLGAGRCNGTGPVCPGPTLLTGVPCAEHGLCVLGHCQSYCGRHGLKTCICDAVNESCFLCCLISVPGHRDPICKPMQHSLLPSADLNPTAYTPIKSTKNSIDSVRDFGQSDMQKKSGGLKKSELWTSKSLVFLHLDDHRPCTTGFCMHGVCQASKANLILRFWGLYDKVSDNALGELYESHSVLLYVFSPLIASDVYVYRRDGSAKLPFLIG</sequence>
<evidence type="ECO:0000313" key="6">
    <source>
        <dbReference type="EMBL" id="KAA0199190.1"/>
    </source>
</evidence>
<feature type="compositionally biased region" description="Polar residues" evidence="3">
    <location>
        <begin position="1"/>
        <end position="10"/>
    </location>
</feature>
<evidence type="ECO:0000256" key="2">
    <source>
        <dbReference type="PROSITE-ProRule" id="PRU00276"/>
    </source>
</evidence>
<dbReference type="InterPro" id="IPR036436">
    <property type="entry name" value="Disintegrin_dom_sf"/>
</dbReference>
<gene>
    <name evidence="6" type="ORF">FBUS_07251</name>
</gene>
<dbReference type="AlphaFoldDB" id="A0A8E0VNT8"/>
<dbReference type="PANTHER" id="PTHR45702">
    <property type="entry name" value="ADAM10/ADAM17 METALLOPEPTIDASE FAMILY MEMBER"/>
    <property type="match status" value="1"/>
</dbReference>
<dbReference type="GO" id="GO:0046872">
    <property type="term" value="F:metal ion binding"/>
    <property type="evidence" value="ECO:0007669"/>
    <property type="project" value="UniProtKB-KW"/>
</dbReference>
<feature type="binding site" evidence="2">
    <location>
        <position position="208"/>
    </location>
    <ligand>
        <name>Zn(2+)</name>
        <dbReference type="ChEBI" id="CHEBI:29105"/>
        <note>catalytic</note>
    </ligand>
</feature>
<dbReference type="PROSITE" id="PS50214">
    <property type="entry name" value="DISINTEGRIN_2"/>
    <property type="match status" value="1"/>
</dbReference>
<name>A0A8E0VNT8_9TREM</name>
<keyword evidence="2" id="KW-0479">Metal-binding</keyword>
<dbReference type="GO" id="GO:0004222">
    <property type="term" value="F:metalloendopeptidase activity"/>
    <property type="evidence" value="ECO:0007669"/>
    <property type="project" value="InterPro"/>
</dbReference>
<dbReference type="FunFam" id="4.10.70.10:FF:000003">
    <property type="entry name" value="Disintegrin and metalloproteinase domain-containing protein 17"/>
    <property type="match status" value="1"/>
</dbReference>
<dbReference type="InterPro" id="IPR024079">
    <property type="entry name" value="MetalloPept_cat_dom_sf"/>
</dbReference>
<accession>A0A8E0VNT8</accession>
<feature type="region of interest" description="Disordered" evidence="3">
    <location>
        <begin position="1"/>
        <end position="23"/>
    </location>
</feature>
<dbReference type="PROSITE" id="PS50215">
    <property type="entry name" value="ADAM_MEPRO"/>
    <property type="match status" value="1"/>
</dbReference>
<dbReference type="InterPro" id="IPR001590">
    <property type="entry name" value="Peptidase_M12B"/>
</dbReference>
<dbReference type="SUPFAM" id="SSF57552">
    <property type="entry name" value="Blood coagulation inhibitor (disintegrin)"/>
    <property type="match status" value="1"/>
</dbReference>
<protein>
    <submittedName>
        <fullName evidence="6">Disintegrin and metalloproteinase domain-containing protein</fullName>
    </submittedName>
</protein>
<dbReference type="SMART" id="SM00050">
    <property type="entry name" value="DISIN"/>
    <property type="match status" value="1"/>
</dbReference>
<organism evidence="6 7">
    <name type="scientific">Fasciolopsis buskii</name>
    <dbReference type="NCBI Taxonomy" id="27845"/>
    <lineage>
        <taxon>Eukaryota</taxon>
        <taxon>Metazoa</taxon>
        <taxon>Spiralia</taxon>
        <taxon>Lophotrochozoa</taxon>
        <taxon>Platyhelminthes</taxon>
        <taxon>Trematoda</taxon>
        <taxon>Digenea</taxon>
        <taxon>Plagiorchiida</taxon>
        <taxon>Echinostomata</taxon>
        <taxon>Echinostomatoidea</taxon>
        <taxon>Fasciolidae</taxon>
        <taxon>Fasciolopsis</taxon>
    </lineage>
</organism>